<reference evidence="1" key="1">
    <citation type="journal article" date="2023" name="GigaByte">
        <title>Genome assembly of the bearded iris, Iris pallida Lam.</title>
        <authorList>
            <person name="Bruccoleri R.E."/>
            <person name="Oakeley E.J."/>
            <person name="Faust A.M.E."/>
            <person name="Altorfer M."/>
            <person name="Dessus-Babus S."/>
            <person name="Burckhardt D."/>
            <person name="Oertli M."/>
            <person name="Naumann U."/>
            <person name="Petersen F."/>
            <person name="Wong J."/>
        </authorList>
    </citation>
    <scope>NUCLEOTIDE SEQUENCE</scope>
    <source>
        <strain evidence="1">GSM-AAB239-AS_SAM_17_03QT</strain>
    </source>
</reference>
<accession>A0AAX6E7J7</accession>
<sequence length="74" mass="8515">MRETLKRRWRRISASCRLFGDESLRSSDGGLRLGSAVINSKWWHSTWSTRRHIGEVLTTEVVKTTKSTRPGSIQ</sequence>
<keyword evidence="2" id="KW-1185">Reference proteome</keyword>
<evidence type="ECO:0000313" key="1">
    <source>
        <dbReference type="EMBL" id="KAJ6799945.1"/>
    </source>
</evidence>
<gene>
    <name evidence="1" type="ORF">M6B38_204355</name>
</gene>
<protein>
    <submittedName>
        <fullName evidence="1">Uncharacterized protein</fullName>
    </submittedName>
</protein>
<reference evidence="1" key="2">
    <citation type="submission" date="2023-04" db="EMBL/GenBank/DDBJ databases">
        <authorList>
            <person name="Bruccoleri R.E."/>
            <person name="Oakeley E.J."/>
            <person name="Faust A.-M."/>
            <person name="Dessus-Babus S."/>
            <person name="Altorfer M."/>
            <person name="Burckhardt D."/>
            <person name="Oertli M."/>
            <person name="Naumann U."/>
            <person name="Petersen F."/>
            <person name="Wong J."/>
        </authorList>
    </citation>
    <scope>NUCLEOTIDE SEQUENCE</scope>
    <source>
        <strain evidence="1">GSM-AAB239-AS_SAM_17_03QT</strain>
        <tissue evidence="1">Leaf</tissue>
    </source>
</reference>
<proteinExistence type="predicted"/>
<dbReference type="Proteomes" id="UP001140949">
    <property type="component" value="Unassembled WGS sequence"/>
</dbReference>
<comment type="caution">
    <text evidence="1">The sequence shown here is derived from an EMBL/GenBank/DDBJ whole genome shotgun (WGS) entry which is preliminary data.</text>
</comment>
<organism evidence="1 2">
    <name type="scientific">Iris pallida</name>
    <name type="common">Sweet iris</name>
    <dbReference type="NCBI Taxonomy" id="29817"/>
    <lineage>
        <taxon>Eukaryota</taxon>
        <taxon>Viridiplantae</taxon>
        <taxon>Streptophyta</taxon>
        <taxon>Embryophyta</taxon>
        <taxon>Tracheophyta</taxon>
        <taxon>Spermatophyta</taxon>
        <taxon>Magnoliopsida</taxon>
        <taxon>Liliopsida</taxon>
        <taxon>Asparagales</taxon>
        <taxon>Iridaceae</taxon>
        <taxon>Iridoideae</taxon>
        <taxon>Irideae</taxon>
        <taxon>Iris</taxon>
    </lineage>
</organism>
<evidence type="ECO:0000313" key="2">
    <source>
        <dbReference type="Proteomes" id="UP001140949"/>
    </source>
</evidence>
<dbReference type="EMBL" id="JANAVB010039216">
    <property type="protein sequence ID" value="KAJ6799945.1"/>
    <property type="molecule type" value="Genomic_DNA"/>
</dbReference>
<dbReference type="AlphaFoldDB" id="A0AAX6E7J7"/>
<name>A0AAX6E7J7_IRIPA</name>